<evidence type="ECO:0000313" key="3">
    <source>
        <dbReference type="Proteomes" id="UP000244924"/>
    </source>
</evidence>
<accession>A0A2R8BKD9</accession>
<evidence type="ECO:0000313" key="2">
    <source>
        <dbReference type="EMBL" id="SPH23856.1"/>
    </source>
</evidence>
<dbReference type="EMBL" id="OMOQ01000002">
    <property type="protein sequence ID" value="SPH23856.1"/>
    <property type="molecule type" value="Genomic_DNA"/>
</dbReference>
<sequence length="362" mass="39929">MTWRTIWSADGTARQLNQAPLPERIDRGTLVIELDLAEIGLPNDGEPVLRLARHLEPKRMFSIERGQDVRLHLLRRHGPEVSHLSVGLGLEPISGILRLTYHWDAARGRSLLTAENLTRGSIRQHDGTDALPMLRDELESLLAPGDSGRHVAIDWIGLADHWHTVGPMPGFAPGTVIATPEGPRPIETLNPGDLVLTADDGPLPVLWQGRVAVPGMGRMRPVRLIAPYHGLTRDLRINPGQRLALSGPEVEHHYGEDEVLVEARHLVNGRTAVWDCEGALETYHGLLFDRHTVIDANGIRTESLYLGRLTRNPDLARTTAPAALGRIRELPDHATPVRPGLRDHDAFALNLSRLKSRAPLAA</sequence>
<name>A0A2R8BKD9_9RHOB</name>
<keyword evidence="3" id="KW-1185">Reference proteome</keyword>
<dbReference type="Proteomes" id="UP000244924">
    <property type="component" value="Unassembled WGS sequence"/>
</dbReference>
<gene>
    <name evidence="2" type="ORF">DEA8626_02928</name>
</gene>
<feature type="domain" description="Hedgehog/Intein (Hint)" evidence="1">
    <location>
        <begin position="169"/>
        <end position="307"/>
    </location>
</feature>
<proteinExistence type="predicted"/>
<evidence type="ECO:0000259" key="1">
    <source>
        <dbReference type="Pfam" id="PF13403"/>
    </source>
</evidence>
<reference evidence="2 3" key="1">
    <citation type="submission" date="2018-03" db="EMBL/GenBank/DDBJ databases">
        <authorList>
            <person name="Keele B.F."/>
        </authorList>
    </citation>
    <scope>NUCLEOTIDE SEQUENCE [LARGE SCALE GENOMIC DNA]</scope>
    <source>
        <strain evidence="2 3">CECT 8626</strain>
    </source>
</reference>
<dbReference type="SUPFAM" id="SSF51294">
    <property type="entry name" value="Hedgehog/intein (Hint) domain"/>
    <property type="match status" value="1"/>
</dbReference>
<dbReference type="AlphaFoldDB" id="A0A2R8BKD9"/>
<dbReference type="Pfam" id="PF13403">
    <property type="entry name" value="Hint_2"/>
    <property type="match status" value="1"/>
</dbReference>
<organism evidence="2 3">
    <name type="scientific">Albidovulum aquaemixtae</name>
    <dbReference type="NCBI Taxonomy" id="1542388"/>
    <lineage>
        <taxon>Bacteria</taxon>
        <taxon>Pseudomonadati</taxon>
        <taxon>Pseudomonadota</taxon>
        <taxon>Alphaproteobacteria</taxon>
        <taxon>Rhodobacterales</taxon>
        <taxon>Paracoccaceae</taxon>
        <taxon>Albidovulum</taxon>
    </lineage>
</organism>
<protein>
    <recommendedName>
        <fullName evidence="1">Hedgehog/Intein (Hint) domain-containing protein</fullName>
    </recommendedName>
</protein>
<dbReference type="InterPro" id="IPR028992">
    <property type="entry name" value="Hedgehog/Intein_dom"/>
</dbReference>
<dbReference type="InterPro" id="IPR036844">
    <property type="entry name" value="Hint_dom_sf"/>
</dbReference>
<dbReference type="RefSeq" id="WP_181366452.1">
    <property type="nucleotide sequence ID" value="NZ_OMOQ01000002.1"/>
</dbReference>